<evidence type="ECO:0000313" key="2">
    <source>
        <dbReference type="EMBL" id="QKS51278.1"/>
    </source>
</evidence>
<dbReference type="Proteomes" id="UP000509702">
    <property type="component" value="Chromosome"/>
</dbReference>
<dbReference type="KEGG" id="aoz:HUE56_12315"/>
<dbReference type="GO" id="GO:0009882">
    <property type="term" value="F:blue light photoreceptor activity"/>
    <property type="evidence" value="ECO:0007669"/>
    <property type="project" value="InterPro"/>
</dbReference>
<dbReference type="SUPFAM" id="SSF54975">
    <property type="entry name" value="Acylphosphatase/BLUF domain-like"/>
    <property type="match status" value="1"/>
</dbReference>
<evidence type="ECO:0000259" key="1">
    <source>
        <dbReference type="PROSITE" id="PS50925"/>
    </source>
</evidence>
<feature type="domain" description="BLUF" evidence="1">
    <location>
        <begin position="1"/>
        <end position="93"/>
    </location>
</feature>
<dbReference type="SMART" id="SM01034">
    <property type="entry name" value="BLUF"/>
    <property type="match status" value="1"/>
</dbReference>
<sequence>MLTIVYRSEAADRLPYSALADICLFSARKNRELGVTGFLVEFEGIFLQVLEGEPDVVETLFAHIAADTRHTKVELLLRETTVGQPNFGFWAMNFGPLDTPTFWQAVFGSPVRIEEFRRRSHDADFALDVLARAYMHACIAADVDAATRDLVRGNIPCFEAA</sequence>
<dbReference type="OrthoDB" id="196105at2"/>
<dbReference type="RefSeq" id="WP_149197929.1">
    <property type="nucleotide sequence ID" value="NZ_BSOV01000016.1"/>
</dbReference>
<accession>A0A6N1AJG3</accession>
<dbReference type="PROSITE" id="PS50925">
    <property type="entry name" value="BLUF"/>
    <property type="match status" value="1"/>
</dbReference>
<reference evidence="2 3" key="1">
    <citation type="submission" date="2020-06" db="EMBL/GenBank/DDBJ databases">
        <title>Complete genome of Azosprillum oryzae KACC14407.</title>
        <authorList>
            <person name="Kim M."/>
            <person name="Park Y.-J."/>
            <person name="Shin J.-H."/>
        </authorList>
    </citation>
    <scope>NUCLEOTIDE SEQUENCE [LARGE SCALE GENOMIC DNA]</scope>
    <source>
        <strain evidence="2 3">KACC 14407</strain>
    </source>
</reference>
<dbReference type="GO" id="GO:0071949">
    <property type="term" value="F:FAD binding"/>
    <property type="evidence" value="ECO:0007669"/>
    <property type="project" value="InterPro"/>
</dbReference>
<dbReference type="Gene3D" id="3.30.70.100">
    <property type="match status" value="1"/>
</dbReference>
<keyword evidence="3" id="KW-1185">Reference proteome</keyword>
<protein>
    <submittedName>
        <fullName evidence="2">BLUF domain-containing protein</fullName>
    </submittedName>
</protein>
<evidence type="ECO:0000313" key="3">
    <source>
        <dbReference type="Proteomes" id="UP000509702"/>
    </source>
</evidence>
<dbReference type="Pfam" id="PF04940">
    <property type="entry name" value="BLUF"/>
    <property type="match status" value="1"/>
</dbReference>
<name>A0A6N1AJG3_9PROT</name>
<organism evidence="2 3">
    <name type="scientific">Azospirillum oryzae</name>
    <dbReference type="NCBI Taxonomy" id="286727"/>
    <lineage>
        <taxon>Bacteria</taxon>
        <taxon>Pseudomonadati</taxon>
        <taxon>Pseudomonadota</taxon>
        <taxon>Alphaproteobacteria</taxon>
        <taxon>Rhodospirillales</taxon>
        <taxon>Azospirillaceae</taxon>
        <taxon>Azospirillum</taxon>
    </lineage>
</organism>
<proteinExistence type="predicted"/>
<dbReference type="EMBL" id="CP054619">
    <property type="protein sequence ID" value="QKS51278.1"/>
    <property type="molecule type" value="Genomic_DNA"/>
</dbReference>
<dbReference type="InterPro" id="IPR036046">
    <property type="entry name" value="Acylphosphatase-like_dom_sf"/>
</dbReference>
<dbReference type="AlphaFoldDB" id="A0A6N1AJG3"/>
<gene>
    <name evidence="2" type="ORF">HUE56_12315</name>
</gene>
<dbReference type="InterPro" id="IPR007024">
    <property type="entry name" value="BLUF_domain"/>
</dbReference>